<gene>
    <name evidence="2" type="ORF">ACFQQG_05430</name>
</gene>
<dbReference type="Proteomes" id="UP001596445">
    <property type="component" value="Unassembled WGS sequence"/>
</dbReference>
<dbReference type="SUPFAM" id="SSF51269">
    <property type="entry name" value="AFP III-like domain"/>
    <property type="match status" value="1"/>
</dbReference>
<name>A0ABD5W3C9_9EURY</name>
<feature type="domain" description="AFP-like" evidence="1">
    <location>
        <begin position="290"/>
        <end position="347"/>
    </location>
</feature>
<evidence type="ECO:0000313" key="3">
    <source>
        <dbReference type="Proteomes" id="UP001596445"/>
    </source>
</evidence>
<dbReference type="RefSeq" id="WP_267163495.1">
    <property type="nucleotide sequence ID" value="NZ_CP112972.1"/>
</dbReference>
<dbReference type="InterPro" id="IPR051690">
    <property type="entry name" value="PseI-like"/>
</dbReference>
<dbReference type="Gene3D" id="3.20.20.70">
    <property type="entry name" value="Aldolase class I"/>
    <property type="match status" value="1"/>
</dbReference>
<dbReference type="InterPro" id="IPR036732">
    <property type="entry name" value="AFP_Neu5c_C_sf"/>
</dbReference>
<keyword evidence="3" id="KW-1185">Reference proteome</keyword>
<dbReference type="InterPro" id="IPR006190">
    <property type="entry name" value="SAF_AFP_Neu5Ac"/>
</dbReference>
<dbReference type="SUPFAM" id="SSF51569">
    <property type="entry name" value="Aldolase"/>
    <property type="match status" value="1"/>
</dbReference>
<dbReference type="InterPro" id="IPR057736">
    <property type="entry name" value="SAF_PseI/NeuA/NeuB"/>
</dbReference>
<evidence type="ECO:0000259" key="1">
    <source>
        <dbReference type="PROSITE" id="PS50844"/>
    </source>
</evidence>
<protein>
    <submittedName>
        <fullName evidence="2">N-acetylneuraminate synthase family protein</fullName>
    </submittedName>
</protein>
<reference evidence="2 3" key="1">
    <citation type="journal article" date="2019" name="Int. J. Syst. Evol. Microbiol.">
        <title>The Global Catalogue of Microorganisms (GCM) 10K type strain sequencing project: providing services to taxonomists for standard genome sequencing and annotation.</title>
        <authorList>
            <consortium name="The Broad Institute Genomics Platform"/>
            <consortium name="The Broad Institute Genome Sequencing Center for Infectious Disease"/>
            <person name="Wu L."/>
            <person name="Ma J."/>
        </authorList>
    </citation>
    <scope>NUCLEOTIDE SEQUENCE [LARGE SCALE GENOMIC DNA]</scope>
    <source>
        <strain evidence="2 3">JCM 30072</strain>
    </source>
</reference>
<dbReference type="InterPro" id="IPR013785">
    <property type="entry name" value="Aldolase_TIM"/>
</dbReference>
<dbReference type="Gene3D" id="3.90.1210.10">
    <property type="entry name" value="Antifreeze-like/N-acetylneuraminic acid synthase C-terminal domain"/>
    <property type="match status" value="1"/>
</dbReference>
<proteinExistence type="predicted"/>
<accession>A0ABD5W3C9</accession>
<evidence type="ECO:0000313" key="2">
    <source>
        <dbReference type="EMBL" id="MFC7057713.1"/>
    </source>
</evidence>
<comment type="caution">
    <text evidence="2">The sequence shown here is derived from an EMBL/GenBank/DDBJ whole genome shotgun (WGS) entry which is preliminary data.</text>
</comment>
<dbReference type="GeneID" id="76629624"/>
<dbReference type="EMBL" id="JBHSZI010000001">
    <property type="protein sequence ID" value="MFC7057713.1"/>
    <property type="molecule type" value="Genomic_DNA"/>
</dbReference>
<organism evidence="2 3">
    <name type="scientific">Halovenus salina</name>
    <dbReference type="NCBI Taxonomy" id="1510225"/>
    <lineage>
        <taxon>Archaea</taxon>
        <taxon>Methanobacteriati</taxon>
        <taxon>Methanobacteriota</taxon>
        <taxon>Stenosarchaea group</taxon>
        <taxon>Halobacteria</taxon>
        <taxon>Halobacteriales</taxon>
        <taxon>Haloarculaceae</taxon>
        <taxon>Halovenus</taxon>
    </lineage>
</organism>
<dbReference type="Pfam" id="PF08666">
    <property type="entry name" value="SAF"/>
    <property type="match status" value="1"/>
</dbReference>
<dbReference type="Pfam" id="PF03102">
    <property type="entry name" value="NeuB"/>
    <property type="match status" value="1"/>
</dbReference>
<dbReference type="InterPro" id="IPR013974">
    <property type="entry name" value="SAF"/>
</dbReference>
<dbReference type="InterPro" id="IPR013132">
    <property type="entry name" value="PseI/NeuA/B-like_N"/>
</dbReference>
<dbReference type="PANTHER" id="PTHR42966:SF1">
    <property type="entry name" value="SIALIC ACID SYNTHASE"/>
    <property type="match status" value="1"/>
</dbReference>
<dbReference type="CDD" id="cd11615">
    <property type="entry name" value="SAF_NeuB_like"/>
    <property type="match status" value="1"/>
</dbReference>
<dbReference type="AlphaFoldDB" id="A0ABD5W3C9"/>
<dbReference type="PROSITE" id="PS50844">
    <property type="entry name" value="AFP_LIKE"/>
    <property type="match status" value="1"/>
</dbReference>
<dbReference type="PANTHER" id="PTHR42966">
    <property type="entry name" value="N-ACETYLNEURAMINATE SYNTHASE"/>
    <property type="match status" value="1"/>
</dbReference>
<sequence>MSLTIVDNKIGNDEKPCIIAEIGQAHDGSLGIAHSFIDAVAETGADAIKFQTHLAEHESTLDEPFRTDFSWEDDTRYEYWKRMEFTKEQWKGLAEHAREKGLIFLSSPFSKAAVDLLQSVDVPAWKIGSGEYKSDELVSYMADTELPVLFSTGMSTYEEIDEMTALLDSNDTPYALFQCTSKYPATLEEVGLNVLEEFRERYGCPVGLSDHTGSPHPAMAAISRGVDLLEVHVTFDRRMFGPDADSSLTFKELTTVVDHRDAVHKIDTNPVNKNEIAEELSETRALFSKSIAPAEELSAGTVITEDLITPKKPASGIPYDERDKIIGATLEDNVSPERLLTWDDIDA</sequence>